<evidence type="ECO:0000256" key="7">
    <source>
        <dbReference type="ARBA" id="ARBA00023015"/>
    </source>
</evidence>
<evidence type="ECO:0000256" key="10">
    <source>
        <dbReference type="ARBA" id="ARBA00023242"/>
    </source>
</evidence>
<feature type="compositionally biased region" description="Basic and acidic residues" evidence="13">
    <location>
        <begin position="124"/>
        <end position="133"/>
    </location>
</feature>
<dbReference type="Pfam" id="PF00096">
    <property type="entry name" value="zf-C2H2"/>
    <property type="match status" value="1"/>
</dbReference>
<proteinExistence type="inferred from homology"/>
<feature type="compositionally biased region" description="Polar residues" evidence="13">
    <location>
        <begin position="170"/>
        <end position="187"/>
    </location>
</feature>
<protein>
    <submittedName>
        <fullName evidence="15">Gastrula zinc finger protein XlCGF57.1-like protein</fullName>
    </submittedName>
</protein>
<dbReference type="SUPFAM" id="SSF57667">
    <property type="entry name" value="beta-beta-alpha zinc fingers"/>
    <property type="match status" value="1"/>
</dbReference>
<comment type="similarity">
    <text evidence="2">Belongs to the krueppel C2H2-type zinc-finger protein family.</text>
</comment>
<evidence type="ECO:0000256" key="3">
    <source>
        <dbReference type="ARBA" id="ARBA00022723"/>
    </source>
</evidence>
<evidence type="ECO:0000256" key="9">
    <source>
        <dbReference type="ARBA" id="ARBA00023163"/>
    </source>
</evidence>
<feature type="compositionally biased region" description="Basic and acidic residues" evidence="13">
    <location>
        <begin position="188"/>
        <end position="204"/>
    </location>
</feature>
<sequence length="225" mass="26098">MSSVQYLKEFINQRLTAAAEEIFRVLEKTIVEYEEEVDRQRRLLDIVWKPEIKLHRIDLPQQHVCEEEEVLTERNSSLDQEDPEPLQIKEEQEEICTSQEGEQLVLKQEIDTFMLTSDDEETDHSEPDSDHQLLSHNSPVAESQDQEGSKHEDSGSTRNAEPKPQKRQNRNSSQSDNEYNSPTSKSDSNTHRGEKSFKCDTCGKDFEYESGLNKHLRVHTGERPT</sequence>
<dbReference type="PANTHER" id="PTHR23235">
    <property type="entry name" value="KRUEPPEL-LIKE TRANSCRIPTION FACTOR"/>
    <property type="match status" value="1"/>
</dbReference>
<dbReference type="GO" id="GO:0003690">
    <property type="term" value="F:double-stranded DNA binding"/>
    <property type="evidence" value="ECO:0007669"/>
    <property type="project" value="UniProtKB-ARBA"/>
</dbReference>
<dbReference type="PROSITE" id="PS00028">
    <property type="entry name" value="ZINC_FINGER_C2H2_1"/>
    <property type="match status" value="1"/>
</dbReference>
<keyword evidence="3" id="KW-0479">Metal-binding</keyword>
<dbReference type="GO" id="GO:0008270">
    <property type="term" value="F:zinc ion binding"/>
    <property type="evidence" value="ECO:0007669"/>
    <property type="project" value="UniProtKB-KW"/>
</dbReference>
<evidence type="ECO:0000256" key="2">
    <source>
        <dbReference type="ARBA" id="ARBA00006991"/>
    </source>
</evidence>
<evidence type="ECO:0000313" key="15">
    <source>
        <dbReference type="EMBL" id="GLD49868.1"/>
    </source>
</evidence>
<dbReference type="PROSITE" id="PS50157">
    <property type="entry name" value="ZINC_FINGER_C2H2_2"/>
    <property type="match status" value="1"/>
</dbReference>
<feature type="coiled-coil region" evidence="12">
    <location>
        <begin position="16"/>
        <end position="43"/>
    </location>
</feature>
<comment type="caution">
    <text evidence="15">The sequence shown here is derived from an EMBL/GenBank/DDBJ whole genome shotgun (WGS) entry which is preliminary data.</text>
</comment>
<evidence type="ECO:0000256" key="1">
    <source>
        <dbReference type="ARBA" id="ARBA00004123"/>
    </source>
</evidence>
<evidence type="ECO:0000313" key="16">
    <source>
        <dbReference type="Proteomes" id="UP001279410"/>
    </source>
</evidence>
<evidence type="ECO:0000256" key="8">
    <source>
        <dbReference type="ARBA" id="ARBA00023125"/>
    </source>
</evidence>
<dbReference type="SMART" id="SM00355">
    <property type="entry name" value="ZnF_C2H2"/>
    <property type="match status" value="1"/>
</dbReference>
<feature type="region of interest" description="Disordered" evidence="13">
    <location>
        <begin position="118"/>
        <end position="204"/>
    </location>
</feature>
<dbReference type="Proteomes" id="UP001279410">
    <property type="component" value="Unassembled WGS sequence"/>
</dbReference>
<gene>
    <name evidence="15" type="ORF">AKAME5_000342800</name>
</gene>
<keyword evidence="6" id="KW-0862">Zinc</keyword>
<dbReference type="InterPro" id="IPR013087">
    <property type="entry name" value="Znf_C2H2_type"/>
</dbReference>
<evidence type="ECO:0000256" key="12">
    <source>
        <dbReference type="SAM" id="Coils"/>
    </source>
</evidence>
<organism evidence="15 16">
    <name type="scientific">Lates japonicus</name>
    <name type="common">Japanese lates</name>
    <dbReference type="NCBI Taxonomy" id="270547"/>
    <lineage>
        <taxon>Eukaryota</taxon>
        <taxon>Metazoa</taxon>
        <taxon>Chordata</taxon>
        <taxon>Craniata</taxon>
        <taxon>Vertebrata</taxon>
        <taxon>Euteleostomi</taxon>
        <taxon>Actinopterygii</taxon>
        <taxon>Neopterygii</taxon>
        <taxon>Teleostei</taxon>
        <taxon>Neoteleostei</taxon>
        <taxon>Acanthomorphata</taxon>
        <taxon>Carangaria</taxon>
        <taxon>Carangaria incertae sedis</taxon>
        <taxon>Centropomidae</taxon>
        <taxon>Lates</taxon>
    </lineage>
</organism>
<evidence type="ECO:0000256" key="11">
    <source>
        <dbReference type="PROSITE-ProRule" id="PRU00042"/>
    </source>
</evidence>
<keyword evidence="8" id="KW-0238">DNA-binding</keyword>
<feature type="compositionally biased region" description="Polar residues" evidence="13">
    <location>
        <begin position="134"/>
        <end position="143"/>
    </location>
</feature>
<evidence type="ECO:0000256" key="13">
    <source>
        <dbReference type="SAM" id="MobiDB-lite"/>
    </source>
</evidence>
<keyword evidence="9" id="KW-0804">Transcription</keyword>
<keyword evidence="4" id="KW-0677">Repeat</keyword>
<keyword evidence="10" id="KW-0539">Nucleus</keyword>
<reference evidence="15" key="1">
    <citation type="submission" date="2022-08" db="EMBL/GenBank/DDBJ databases">
        <title>Genome sequencing of akame (Lates japonicus).</title>
        <authorList>
            <person name="Hashiguchi Y."/>
            <person name="Takahashi H."/>
        </authorList>
    </citation>
    <scope>NUCLEOTIDE SEQUENCE</scope>
    <source>
        <strain evidence="15">Kochi</strain>
    </source>
</reference>
<evidence type="ECO:0000256" key="6">
    <source>
        <dbReference type="ARBA" id="ARBA00022833"/>
    </source>
</evidence>
<comment type="subcellular location">
    <subcellularLocation>
        <location evidence="1">Nucleus</location>
    </subcellularLocation>
</comment>
<keyword evidence="16" id="KW-1185">Reference proteome</keyword>
<feature type="domain" description="C2H2-type" evidence="14">
    <location>
        <begin position="197"/>
        <end position="224"/>
    </location>
</feature>
<name>A0AAD3M9J9_LATJO</name>
<dbReference type="InterPro" id="IPR036236">
    <property type="entry name" value="Znf_C2H2_sf"/>
</dbReference>
<evidence type="ECO:0000256" key="5">
    <source>
        <dbReference type="ARBA" id="ARBA00022771"/>
    </source>
</evidence>
<keyword evidence="5 11" id="KW-0863">Zinc-finger</keyword>
<accession>A0AAD3M9J9</accession>
<keyword evidence="7" id="KW-0805">Transcription regulation</keyword>
<evidence type="ECO:0000256" key="4">
    <source>
        <dbReference type="ARBA" id="ARBA00022737"/>
    </source>
</evidence>
<dbReference type="AlphaFoldDB" id="A0AAD3M9J9"/>
<dbReference type="FunFam" id="3.30.160.60:FF:001370">
    <property type="entry name" value="Zinc finger protein"/>
    <property type="match status" value="1"/>
</dbReference>
<dbReference type="GO" id="GO:0005634">
    <property type="term" value="C:nucleus"/>
    <property type="evidence" value="ECO:0007669"/>
    <property type="project" value="UniProtKB-SubCell"/>
</dbReference>
<dbReference type="EMBL" id="BRZM01000008">
    <property type="protein sequence ID" value="GLD49868.1"/>
    <property type="molecule type" value="Genomic_DNA"/>
</dbReference>
<dbReference type="Gene3D" id="3.30.160.60">
    <property type="entry name" value="Classic Zinc Finger"/>
    <property type="match status" value="1"/>
</dbReference>
<evidence type="ECO:0000259" key="14">
    <source>
        <dbReference type="PROSITE" id="PS50157"/>
    </source>
</evidence>
<keyword evidence="12" id="KW-0175">Coiled coil</keyword>
<feature type="compositionally biased region" description="Basic and acidic residues" evidence="13">
    <location>
        <begin position="147"/>
        <end position="164"/>
    </location>
</feature>